<sequence length="99" mass="10683">MYPDTTPHHHIVVWAEGRKDLQPGDKMQGDQKDVPCGWSRTAGLGAQGFSRGERATARREMRGVLSDLSCHVAGSAIDAAYASLLAWPAHGRSGAKDRV</sequence>
<dbReference type="AlphaFoldDB" id="A0A2C5XUE1"/>
<organism evidence="1 2">
    <name type="scientific">Ophiocordyceps australis</name>
    <dbReference type="NCBI Taxonomy" id="1399860"/>
    <lineage>
        <taxon>Eukaryota</taxon>
        <taxon>Fungi</taxon>
        <taxon>Dikarya</taxon>
        <taxon>Ascomycota</taxon>
        <taxon>Pezizomycotina</taxon>
        <taxon>Sordariomycetes</taxon>
        <taxon>Hypocreomycetidae</taxon>
        <taxon>Hypocreales</taxon>
        <taxon>Ophiocordycipitaceae</taxon>
        <taxon>Ophiocordyceps</taxon>
    </lineage>
</organism>
<proteinExistence type="predicted"/>
<dbReference type="Proteomes" id="UP000226192">
    <property type="component" value="Unassembled WGS sequence"/>
</dbReference>
<comment type="caution">
    <text evidence="1">The sequence shown here is derived from an EMBL/GenBank/DDBJ whole genome shotgun (WGS) entry which is preliminary data.</text>
</comment>
<gene>
    <name evidence="1" type="ORF">CDD81_4810</name>
</gene>
<dbReference type="EMBL" id="NJET01000334">
    <property type="protein sequence ID" value="PHH58700.1"/>
    <property type="molecule type" value="Genomic_DNA"/>
</dbReference>
<reference evidence="1 2" key="1">
    <citation type="submission" date="2017-06" db="EMBL/GenBank/DDBJ databases">
        <title>Ant-infecting Ophiocordyceps genomes reveal a high diversity of potential behavioral manipulation genes and a possible major role for enterotoxins.</title>
        <authorList>
            <person name="De Bekker C."/>
            <person name="Evans H.C."/>
            <person name="Brachmann A."/>
            <person name="Hughes D.P."/>
        </authorList>
    </citation>
    <scope>NUCLEOTIDE SEQUENCE [LARGE SCALE GENOMIC DNA]</scope>
    <source>
        <strain evidence="1 2">Map64</strain>
    </source>
</reference>
<keyword evidence="2" id="KW-1185">Reference proteome</keyword>
<accession>A0A2C5XUE1</accession>
<evidence type="ECO:0000313" key="2">
    <source>
        <dbReference type="Proteomes" id="UP000226192"/>
    </source>
</evidence>
<name>A0A2C5XUE1_9HYPO</name>
<protein>
    <submittedName>
        <fullName evidence="1">Uncharacterized protein</fullName>
    </submittedName>
</protein>
<evidence type="ECO:0000313" key="1">
    <source>
        <dbReference type="EMBL" id="PHH58700.1"/>
    </source>
</evidence>